<keyword evidence="1" id="KW-0808">Transferase</keyword>
<gene>
    <name evidence="1" type="ORF">WMO40_12530</name>
</gene>
<reference evidence="1" key="1">
    <citation type="submission" date="2024-03" db="EMBL/GenBank/DDBJ databases">
        <title>Human intestinal bacterial collection.</title>
        <authorList>
            <person name="Pauvert C."/>
            <person name="Hitch T.C.A."/>
            <person name="Clavel T."/>
        </authorList>
    </citation>
    <scope>NUCLEOTIDE SEQUENCE</scope>
    <source>
        <strain evidence="1">CLA-AA-H227</strain>
    </source>
</reference>
<keyword evidence="2" id="KW-1185">Reference proteome</keyword>
<protein>
    <submittedName>
        <fullName evidence="1">Glycosyltransferase family 4 protein</fullName>
        <ecNumber evidence="1">2.4.-.-</ecNumber>
    </submittedName>
</protein>
<evidence type="ECO:0000313" key="2">
    <source>
        <dbReference type="Proteomes" id="UP001439875"/>
    </source>
</evidence>
<evidence type="ECO:0000313" key="1">
    <source>
        <dbReference type="EMBL" id="MEQ2527534.1"/>
    </source>
</evidence>
<organism evidence="1 2">
    <name type="scientific">Robertmurraya yapensis</name>
    <name type="common">ex Hitch et al 2024</name>
    <dbReference type="NCBI Taxonomy" id="3133160"/>
    <lineage>
        <taxon>Bacteria</taxon>
        <taxon>Bacillati</taxon>
        <taxon>Bacillota</taxon>
        <taxon>Bacilli</taxon>
        <taxon>Bacillales</taxon>
        <taxon>Bacillaceae</taxon>
        <taxon>Robertmurraya</taxon>
    </lineage>
</organism>
<name>A0ACC6SC00_9BACI</name>
<dbReference type="Proteomes" id="UP001439875">
    <property type="component" value="Unassembled WGS sequence"/>
</dbReference>
<dbReference type="EC" id="2.4.-.-" evidence="1"/>
<sequence length="396" mass="43914">MKILITTIFKYPHEGGLSTHVATLKKGLEERGHQVDILSFSDMNPVLRKTFTQAPGFILNKIKAGKGQLLNDRLKKKLLSSYLEKCKDEYDVINSQDVFAAISSIETGVPTVATVHGYFSFEAISRGALIPNSKEDLEVQEIEKRAYQEAAQVIAVDKRIKDYIMEKTNVSATTIKNFIDVTSFQTNNIDTKSVKEENQIPEGMKILFVPRRLTEKNGVTFPALALPKVLDKHPDTMLVYAGTGEQMEKIQDIVTEKNLHNNVKLLGSVPHEKMKGLYALSDIVLVPSVHSHGVEEATSISALEAMGSGSPVVAGAVGGLKEIFEHEKDGLLVKEKDVDDLATSIIRILDDSKFGDMLAKNARTKVEQEYSHLAAAEKYEEIYKLAIEQNKKVSKN</sequence>
<proteinExistence type="predicted"/>
<keyword evidence="1" id="KW-0328">Glycosyltransferase</keyword>
<dbReference type="EMBL" id="JBBMEW010000009">
    <property type="protein sequence ID" value="MEQ2527534.1"/>
    <property type="molecule type" value="Genomic_DNA"/>
</dbReference>
<comment type="caution">
    <text evidence="1">The sequence shown here is derived from an EMBL/GenBank/DDBJ whole genome shotgun (WGS) entry which is preliminary data.</text>
</comment>
<accession>A0ACC6SC00</accession>